<keyword evidence="2" id="KW-1185">Reference proteome</keyword>
<dbReference type="OrthoDB" id="9824717at2"/>
<protein>
    <submittedName>
        <fullName evidence="1">Uncharacterized protein</fullName>
    </submittedName>
</protein>
<evidence type="ECO:0000313" key="1">
    <source>
        <dbReference type="EMBL" id="ADL41604.1"/>
    </source>
</evidence>
<organism evidence="1 2">
    <name type="scientific">Caldicellulosiruptor obsidiansis (strain ATCC BAA-2073 / JCM 16842 / OB47)</name>
    <dbReference type="NCBI Taxonomy" id="608506"/>
    <lineage>
        <taxon>Bacteria</taxon>
        <taxon>Bacillati</taxon>
        <taxon>Bacillota</taxon>
        <taxon>Bacillota incertae sedis</taxon>
        <taxon>Caldicellulosiruptorales</taxon>
        <taxon>Caldicellulosiruptoraceae</taxon>
        <taxon>Caldicellulosiruptor</taxon>
    </lineage>
</organism>
<evidence type="ECO:0000313" key="2">
    <source>
        <dbReference type="Proteomes" id="UP000000347"/>
    </source>
</evidence>
<reference evidence="1 2" key="1">
    <citation type="journal article" date="2010" name="J. Bacteriol.">
        <title>Complete genome sequence of the cellulolytic thermophile Caldicellulosiruptor obsidiansis OB47T.</title>
        <authorList>
            <person name="Elkins J.G."/>
            <person name="Lochner A."/>
            <person name="Hamilton-Brehm S.D."/>
            <person name="Davenport K.W."/>
            <person name="Podar M."/>
            <person name="Brown S.D."/>
            <person name="Land M.L."/>
            <person name="Hauser L.J."/>
            <person name="Klingeman D.M."/>
            <person name="Raman B."/>
            <person name="Goodwin L.A."/>
            <person name="Tapia R."/>
            <person name="Meincke L.J."/>
            <person name="Detter J.C."/>
            <person name="Bruce D.C."/>
            <person name="Han C.S."/>
            <person name="Palumbo A.V."/>
            <person name="Cottingham R.W."/>
            <person name="Keller M."/>
            <person name="Graham D.E."/>
        </authorList>
    </citation>
    <scope>NUCLEOTIDE SEQUENCE [LARGE SCALE GENOMIC DNA]</scope>
    <source>
        <strain evidence="2">ATCC BAA-2073 / strain OB47</strain>
    </source>
</reference>
<dbReference type="AlphaFoldDB" id="D9THX2"/>
<proteinExistence type="predicted"/>
<dbReference type="KEGG" id="cob:COB47_0251"/>
<name>D9THX2_CALOO</name>
<dbReference type="RefSeq" id="WP_013289610.1">
    <property type="nucleotide sequence ID" value="NC_014392.1"/>
</dbReference>
<sequence>MALKVIYLQDICEDYYKFIKNLYSSNNSDNRKYLFGREKYGNIFLVKIMENPYISESNFNNIIGISFLDIATLESKLYFFEDKIEKIIFVDDVNYILYCYRYITENKELKIVISEVNLRELSERNILEVPLISMDTFNDFLNIELYVEMLNHQYIAIFCYNTSGTSKNKIKIILADIIKNTYYTYIPKNCCGDYLLYTFSSMKQILLDNKNSYIFIKTGRISPDEKETLWDKNNIKHIVDSLETFILYPQDKFIQDMISQKLYFDTYLIDCSLRDSSFNFYHYTEGNYYFYTKYHFDTNKTELIRIDLRDLLKKSLFEISDIVYSIFRDKEGNFVLFNYSIEKYDFNLKKIVISNDFILSGEKQIVEIYISDDENLFLNYAIDLIFENFLNKYLITFSPFIDFDNPKYYRIKIYSTTTKKPIYDFQTKYPIYIGCAYGLINNPSNREESLLILC</sequence>
<dbReference type="Proteomes" id="UP000000347">
    <property type="component" value="Chromosome"/>
</dbReference>
<dbReference type="HOGENOM" id="CLU_602288_0_0_9"/>
<gene>
    <name evidence="1" type="ordered locus">COB47_0251</name>
</gene>
<dbReference type="EMBL" id="CP002164">
    <property type="protein sequence ID" value="ADL41604.1"/>
    <property type="molecule type" value="Genomic_DNA"/>
</dbReference>
<accession>D9THX2</accession>